<sequence>MCTVEDEESATERIKVKKKSNADTALEKFALATVAKKIDGLKAEFASLKSWTPQKTAQTAFAANKTRNRYNNVPCYDDTRVVLKFDVPPEVDYIHANYVKTKLCKLDNKFICTQGPMDTTINDFWRMTWQEKPRSIIMLCKLTEGGKPKCAQYFPGKTNETKQFGKVVVQNVRTTSPASETVFESVQLNVCVTGEPTIKITLFKWLDWPVPASGMGMLRILRQVRDCPNTTAIVHCSAGIGRTGTIVACEICLKILLEGKNLNVLDVIKEIRSQRAGAVQTEAQYVYLHKTLLEYINAKKIDKEKISEFFTAYKAYQKKAV</sequence>
<dbReference type="AlphaFoldDB" id="A0A0M3IC19"/>
<accession>A0A0M3IC19</accession>
<dbReference type="SMART" id="SM00194">
    <property type="entry name" value="PTPc"/>
    <property type="match status" value="1"/>
</dbReference>
<dbReference type="PROSITE" id="PS50055">
    <property type="entry name" value="TYR_PHOSPHATASE_PTP"/>
    <property type="match status" value="1"/>
</dbReference>
<dbReference type="InterPro" id="IPR000242">
    <property type="entry name" value="PTP_cat"/>
</dbReference>
<evidence type="ECO:0000259" key="1">
    <source>
        <dbReference type="PROSITE" id="PS50055"/>
    </source>
</evidence>
<name>A0A0M3IC19_ASCLU</name>
<dbReference type="SUPFAM" id="SSF52799">
    <property type="entry name" value="(Phosphotyrosine protein) phosphatases II"/>
    <property type="match status" value="1"/>
</dbReference>
<dbReference type="GO" id="GO:0004725">
    <property type="term" value="F:protein tyrosine phosphatase activity"/>
    <property type="evidence" value="ECO:0007669"/>
    <property type="project" value="InterPro"/>
</dbReference>
<dbReference type="InterPro" id="IPR000387">
    <property type="entry name" value="Tyr_Pase_dom"/>
</dbReference>
<organism evidence="3 4">
    <name type="scientific">Ascaris lumbricoides</name>
    <name type="common">Giant roundworm</name>
    <dbReference type="NCBI Taxonomy" id="6252"/>
    <lineage>
        <taxon>Eukaryota</taxon>
        <taxon>Metazoa</taxon>
        <taxon>Ecdysozoa</taxon>
        <taxon>Nematoda</taxon>
        <taxon>Chromadorea</taxon>
        <taxon>Rhabditida</taxon>
        <taxon>Spirurina</taxon>
        <taxon>Ascaridomorpha</taxon>
        <taxon>Ascaridoidea</taxon>
        <taxon>Ascarididae</taxon>
        <taxon>Ascaris</taxon>
    </lineage>
</organism>
<dbReference type="Gene3D" id="3.90.190.10">
    <property type="entry name" value="Protein tyrosine phosphatase superfamily"/>
    <property type="match status" value="1"/>
</dbReference>
<feature type="domain" description="Tyrosine-protein phosphatase" evidence="1">
    <location>
        <begin position="41"/>
        <end position="295"/>
    </location>
</feature>
<dbReference type="PROSITE" id="PS00383">
    <property type="entry name" value="TYR_PHOSPHATASE_1"/>
    <property type="match status" value="1"/>
</dbReference>
<dbReference type="InterPro" id="IPR052782">
    <property type="entry name" value="Oocyte-zygote_transition_reg"/>
</dbReference>
<keyword evidence="3" id="KW-1185">Reference proteome</keyword>
<dbReference type="PROSITE" id="PS50056">
    <property type="entry name" value="TYR_PHOSPHATASE_2"/>
    <property type="match status" value="1"/>
</dbReference>
<reference evidence="4" key="1">
    <citation type="submission" date="2017-02" db="UniProtKB">
        <authorList>
            <consortium name="WormBaseParasite"/>
        </authorList>
    </citation>
    <scope>IDENTIFICATION</scope>
</reference>
<dbReference type="WBParaSite" id="ALUE_0001536901-mRNA-1">
    <property type="protein sequence ID" value="ALUE_0001536901-mRNA-1"/>
    <property type="gene ID" value="ALUE_0001536901"/>
</dbReference>
<dbReference type="SMART" id="SM00404">
    <property type="entry name" value="PTPc_motif"/>
    <property type="match status" value="1"/>
</dbReference>
<protein>
    <submittedName>
        <fullName evidence="4">Protein-tyrosine phosphatase</fullName>
    </submittedName>
</protein>
<evidence type="ECO:0000313" key="3">
    <source>
        <dbReference type="Proteomes" id="UP000036681"/>
    </source>
</evidence>
<dbReference type="Proteomes" id="UP000036681">
    <property type="component" value="Unplaced"/>
</dbReference>
<evidence type="ECO:0000259" key="2">
    <source>
        <dbReference type="PROSITE" id="PS50056"/>
    </source>
</evidence>
<dbReference type="PRINTS" id="PR00700">
    <property type="entry name" value="PRTYPHPHTASE"/>
</dbReference>
<dbReference type="InterPro" id="IPR003595">
    <property type="entry name" value="Tyr_Pase_cat"/>
</dbReference>
<dbReference type="Pfam" id="PF00102">
    <property type="entry name" value="Y_phosphatase"/>
    <property type="match status" value="1"/>
</dbReference>
<evidence type="ECO:0000313" key="4">
    <source>
        <dbReference type="WBParaSite" id="ALUE_0001536901-mRNA-1"/>
    </source>
</evidence>
<proteinExistence type="predicted"/>
<feature type="domain" description="Tyrosine specific protein phosphatases" evidence="2">
    <location>
        <begin position="218"/>
        <end position="286"/>
    </location>
</feature>
<dbReference type="InterPro" id="IPR029021">
    <property type="entry name" value="Prot-tyrosine_phosphatase-like"/>
</dbReference>
<dbReference type="CDD" id="cd00047">
    <property type="entry name" value="PTPc"/>
    <property type="match status" value="1"/>
</dbReference>
<dbReference type="PANTHER" id="PTHR46163">
    <property type="entry name" value="TYROSINE-PROTEIN PHOSPHATASE-RELATED"/>
    <property type="match status" value="1"/>
</dbReference>
<dbReference type="InterPro" id="IPR016130">
    <property type="entry name" value="Tyr_Pase_AS"/>
</dbReference>